<evidence type="ECO:0000256" key="1">
    <source>
        <dbReference type="ARBA" id="ARBA00023125"/>
    </source>
</evidence>
<keyword evidence="1 3" id="KW-0238">DNA-binding</keyword>
<evidence type="ECO:0000256" key="2">
    <source>
        <dbReference type="RuleBase" id="RU003939"/>
    </source>
</evidence>
<protein>
    <submittedName>
        <fullName evidence="3">DNA-binding protein hu-like protein</fullName>
    </submittedName>
</protein>
<dbReference type="PANTHER" id="PTHR33175">
    <property type="entry name" value="DNA-BINDING PROTEIN HU"/>
    <property type="match status" value="1"/>
</dbReference>
<dbReference type="Gene3D" id="4.10.520.10">
    <property type="entry name" value="IHF-like DNA-binding proteins"/>
    <property type="match status" value="1"/>
</dbReference>
<dbReference type="PRINTS" id="PR01727">
    <property type="entry name" value="DNABINDINGHU"/>
</dbReference>
<organism evidence="3">
    <name type="scientific">Guillardia theta</name>
    <name type="common">Cryptophyte</name>
    <name type="synonym">Cryptomonas phi</name>
    <dbReference type="NCBI Taxonomy" id="55529"/>
    <lineage>
        <taxon>Eukaryota</taxon>
        <taxon>Cryptophyceae</taxon>
        <taxon>Pyrenomonadales</taxon>
        <taxon>Geminigeraceae</taxon>
        <taxon>Guillardia</taxon>
    </lineage>
</organism>
<name>A0A0U2L321_GUITH</name>
<dbReference type="AlphaFoldDB" id="A0A0U2L321"/>
<dbReference type="PROSITE" id="PS00045">
    <property type="entry name" value="HISTONE_LIKE"/>
    <property type="match status" value="1"/>
</dbReference>
<keyword evidence="3" id="KW-0934">Plastid</keyword>
<keyword evidence="3" id="KW-0150">Chloroplast</keyword>
<dbReference type="GO" id="GO:0003677">
    <property type="term" value="F:DNA binding"/>
    <property type="evidence" value="ECO:0007669"/>
    <property type="project" value="UniProtKB-KW"/>
</dbReference>
<evidence type="ECO:0000313" key="3">
    <source>
        <dbReference type="EMBL" id="ALG63593.1"/>
    </source>
</evidence>
<comment type="similarity">
    <text evidence="2">Belongs to the bacterial histone-like protein family.</text>
</comment>
<dbReference type="InterPro" id="IPR020816">
    <property type="entry name" value="Histone-like_DNA-bd_CS"/>
</dbReference>
<dbReference type="InterPro" id="IPR010992">
    <property type="entry name" value="IHF-like_DNA-bd_dom_sf"/>
</dbReference>
<reference evidence="3" key="1">
    <citation type="journal article" date="2015" name="Mitochondrial DNA">
        <title>The complete chloroplast genome of Guillardia theta strain CCMP2712.</title>
        <authorList>
            <person name="Tang X."/>
            <person name="Bi G."/>
        </authorList>
    </citation>
    <scope>NUCLEOTIDE SEQUENCE</scope>
</reference>
<sequence>MSNTVIYTKSQFLFSYLKMNKKDLVEVVAKKGNLTKKESEQIITIILETIIETVSEGEKVALVGFGSFEARERKAREGRNPKTGEKLFIPSTIVPTFLVGKFFKDRVKKKISNT</sequence>
<dbReference type="Pfam" id="PF00216">
    <property type="entry name" value="Bac_DNA_binding"/>
    <property type="match status" value="1"/>
</dbReference>
<proteinExistence type="inferred from homology"/>
<geneLocation type="chloroplast" evidence="3"/>
<accession>A0A0U2L321</accession>
<dbReference type="PANTHER" id="PTHR33175:SF3">
    <property type="entry name" value="DNA-BINDING PROTEIN HU-BETA"/>
    <property type="match status" value="1"/>
</dbReference>
<dbReference type="InterPro" id="IPR000119">
    <property type="entry name" value="Hist_DNA-bd"/>
</dbReference>
<gene>
    <name evidence="3" type="primary">hlp</name>
</gene>
<dbReference type="SUPFAM" id="SSF47729">
    <property type="entry name" value="IHF-like DNA-binding proteins"/>
    <property type="match status" value="1"/>
</dbReference>
<dbReference type="GO" id="GO:0030527">
    <property type="term" value="F:structural constituent of chromatin"/>
    <property type="evidence" value="ECO:0007669"/>
    <property type="project" value="InterPro"/>
</dbReference>
<dbReference type="EMBL" id="KT428890">
    <property type="protein sequence ID" value="ALG63593.1"/>
    <property type="molecule type" value="Genomic_DNA"/>
</dbReference>
<dbReference type="SMART" id="SM00411">
    <property type="entry name" value="BHL"/>
    <property type="match status" value="1"/>
</dbReference>
<dbReference type="CDD" id="cd13831">
    <property type="entry name" value="HU"/>
    <property type="match status" value="1"/>
</dbReference>
<dbReference type="GO" id="GO:0005829">
    <property type="term" value="C:cytosol"/>
    <property type="evidence" value="ECO:0007669"/>
    <property type="project" value="TreeGrafter"/>
</dbReference>